<dbReference type="InterPro" id="IPR052026">
    <property type="entry name" value="ExeA_AAA_ATPase_DNA-bind"/>
</dbReference>
<dbReference type="AlphaFoldDB" id="A0A350H813"/>
<dbReference type="EMBL" id="DMZY01000022">
    <property type="protein sequence ID" value="HAV91679.1"/>
    <property type="molecule type" value="Genomic_DNA"/>
</dbReference>
<proteinExistence type="predicted"/>
<organism evidence="2 3">
    <name type="scientific">candidate division WOR-3 bacterium</name>
    <dbReference type="NCBI Taxonomy" id="2052148"/>
    <lineage>
        <taxon>Bacteria</taxon>
        <taxon>Bacteria division WOR-3</taxon>
    </lineage>
</organism>
<dbReference type="PANTHER" id="PTHR35894">
    <property type="entry name" value="GENERAL SECRETION PATHWAY PROTEIN A-RELATED"/>
    <property type="match status" value="1"/>
</dbReference>
<dbReference type="Pfam" id="PF13401">
    <property type="entry name" value="AAA_22"/>
    <property type="match status" value="1"/>
</dbReference>
<dbReference type="Gene3D" id="3.40.50.300">
    <property type="entry name" value="P-loop containing nucleotide triphosphate hydrolases"/>
    <property type="match status" value="1"/>
</dbReference>
<dbReference type="InterPro" id="IPR003593">
    <property type="entry name" value="AAA+_ATPase"/>
</dbReference>
<evidence type="ECO:0000313" key="3">
    <source>
        <dbReference type="Proteomes" id="UP000264062"/>
    </source>
</evidence>
<dbReference type="Proteomes" id="UP000264062">
    <property type="component" value="Unassembled WGS sequence"/>
</dbReference>
<reference evidence="2 3" key="1">
    <citation type="journal article" date="2018" name="Nat. Biotechnol.">
        <title>A standardized bacterial taxonomy based on genome phylogeny substantially revises the tree of life.</title>
        <authorList>
            <person name="Parks D.H."/>
            <person name="Chuvochina M."/>
            <person name="Waite D.W."/>
            <person name="Rinke C."/>
            <person name="Skarshewski A."/>
            <person name="Chaumeil P.A."/>
            <person name="Hugenholtz P."/>
        </authorList>
    </citation>
    <scope>NUCLEOTIDE SEQUENCE [LARGE SCALE GENOMIC DNA]</scope>
    <source>
        <strain evidence="2">UBA9956</strain>
    </source>
</reference>
<protein>
    <submittedName>
        <fullName evidence="2">AAA family ATPase</fullName>
    </submittedName>
</protein>
<sequence length="281" mass="32244">MNYEEFFKMSFEPFANIPDTRFFFESQQHKMALLRLMHAADKMRGFAMLVGEVGTGKTTVARKLLSYLTKNPKFQTGLVVLTHENFTDEWLYSRIAQLVGIKDTTNLMSDPMNIITRQLIRLDKEGKKAVIMIDEANKISDVKVIEQIRGFLNLELSDRRIITFILIGVPELEKNIMQNEALIQRVAARAYLKSLSREETYGYIKYRLSVAGGTLSIFTQEAVDLIYNYANGRPRLINTICDNALLEAAFLQRIPIDGQMIDEVSDSLGLKRQLTSFRREL</sequence>
<evidence type="ECO:0000259" key="1">
    <source>
        <dbReference type="SMART" id="SM00382"/>
    </source>
</evidence>
<dbReference type="SMART" id="SM00382">
    <property type="entry name" value="AAA"/>
    <property type="match status" value="1"/>
</dbReference>
<evidence type="ECO:0000313" key="2">
    <source>
        <dbReference type="EMBL" id="HAV91679.1"/>
    </source>
</evidence>
<comment type="caution">
    <text evidence="2">The sequence shown here is derived from an EMBL/GenBank/DDBJ whole genome shotgun (WGS) entry which is preliminary data.</text>
</comment>
<accession>A0A350H813</accession>
<gene>
    <name evidence="2" type="ORF">DCW38_00640</name>
</gene>
<dbReference type="InterPro" id="IPR027417">
    <property type="entry name" value="P-loop_NTPase"/>
</dbReference>
<name>A0A350H813_UNCW3</name>
<dbReference type="InterPro" id="IPR049945">
    <property type="entry name" value="AAA_22"/>
</dbReference>
<dbReference type="SUPFAM" id="SSF52540">
    <property type="entry name" value="P-loop containing nucleoside triphosphate hydrolases"/>
    <property type="match status" value="1"/>
</dbReference>
<dbReference type="PANTHER" id="PTHR35894:SF1">
    <property type="entry name" value="PHOSPHORIBULOKINASE _ URIDINE KINASE FAMILY"/>
    <property type="match status" value="1"/>
</dbReference>
<feature type="domain" description="AAA+ ATPase" evidence="1">
    <location>
        <begin position="43"/>
        <end position="196"/>
    </location>
</feature>
<dbReference type="GO" id="GO:0016887">
    <property type="term" value="F:ATP hydrolysis activity"/>
    <property type="evidence" value="ECO:0007669"/>
    <property type="project" value="InterPro"/>
</dbReference>